<dbReference type="Proteomes" id="UP000824139">
    <property type="component" value="Unassembled WGS sequence"/>
</dbReference>
<dbReference type="AlphaFoldDB" id="A0A9D1K3Q8"/>
<reference evidence="2" key="2">
    <citation type="journal article" date="2021" name="PeerJ">
        <title>Extensive microbial diversity within the chicken gut microbiome revealed by metagenomics and culture.</title>
        <authorList>
            <person name="Gilroy R."/>
            <person name="Ravi A."/>
            <person name="Getino M."/>
            <person name="Pursley I."/>
            <person name="Horton D.L."/>
            <person name="Alikhan N.F."/>
            <person name="Baker D."/>
            <person name="Gharbi K."/>
            <person name="Hall N."/>
            <person name="Watson M."/>
            <person name="Adriaenssens E.M."/>
            <person name="Foster-Nyarko E."/>
            <person name="Jarju S."/>
            <person name="Secka A."/>
            <person name="Antonio M."/>
            <person name="Oren A."/>
            <person name="Chaudhuri R.R."/>
            <person name="La Ragione R."/>
            <person name="Hildebrand F."/>
            <person name="Pallen M.J."/>
        </authorList>
    </citation>
    <scope>NUCLEOTIDE SEQUENCE</scope>
    <source>
        <strain evidence="2">CHK152-2994</strain>
    </source>
</reference>
<dbReference type="Pfam" id="PF01381">
    <property type="entry name" value="HTH_3"/>
    <property type="match status" value="1"/>
</dbReference>
<gene>
    <name evidence="2" type="ORF">IAD41_04135</name>
</gene>
<protein>
    <submittedName>
        <fullName evidence="2">Helix-turn-helix transcriptional regulator</fullName>
    </submittedName>
</protein>
<organism evidence="2 3">
    <name type="scientific">Candidatus Scatenecus faecavium</name>
    <dbReference type="NCBI Taxonomy" id="2840915"/>
    <lineage>
        <taxon>Bacteria</taxon>
        <taxon>Candidatus Scatenecus</taxon>
    </lineage>
</organism>
<dbReference type="Gene3D" id="1.10.260.40">
    <property type="entry name" value="lambda repressor-like DNA-binding domains"/>
    <property type="match status" value="1"/>
</dbReference>
<proteinExistence type="predicted"/>
<dbReference type="InterPro" id="IPR001387">
    <property type="entry name" value="Cro/C1-type_HTH"/>
</dbReference>
<sequence>MSESDFKEEYLKAFGESLKKIRIESAKKSLRMFAYEADIPCATLSRLEHGTRIPNIITLKKISSGLNWSICDLIREIENNIPDNIKNSEL</sequence>
<evidence type="ECO:0000259" key="1">
    <source>
        <dbReference type="PROSITE" id="PS50943"/>
    </source>
</evidence>
<dbReference type="GO" id="GO:0003677">
    <property type="term" value="F:DNA binding"/>
    <property type="evidence" value="ECO:0007669"/>
    <property type="project" value="InterPro"/>
</dbReference>
<dbReference type="CDD" id="cd00093">
    <property type="entry name" value="HTH_XRE"/>
    <property type="match status" value="1"/>
</dbReference>
<reference evidence="2" key="1">
    <citation type="submission" date="2020-10" db="EMBL/GenBank/DDBJ databases">
        <authorList>
            <person name="Gilroy R."/>
        </authorList>
    </citation>
    <scope>NUCLEOTIDE SEQUENCE</scope>
    <source>
        <strain evidence="2">CHK152-2994</strain>
    </source>
</reference>
<comment type="caution">
    <text evidence="2">The sequence shown here is derived from an EMBL/GenBank/DDBJ whole genome shotgun (WGS) entry which is preliminary data.</text>
</comment>
<evidence type="ECO:0000313" key="2">
    <source>
        <dbReference type="EMBL" id="HIS82776.1"/>
    </source>
</evidence>
<dbReference type="InterPro" id="IPR010982">
    <property type="entry name" value="Lambda_DNA-bd_dom_sf"/>
</dbReference>
<name>A0A9D1K3Q8_9BACT</name>
<dbReference type="EMBL" id="DVJO01000090">
    <property type="protein sequence ID" value="HIS82776.1"/>
    <property type="molecule type" value="Genomic_DNA"/>
</dbReference>
<feature type="domain" description="HTH cro/C1-type" evidence="1">
    <location>
        <begin position="18"/>
        <end position="73"/>
    </location>
</feature>
<accession>A0A9D1K3Q8</accession>
<dbReference type="SUPFAM" id="SSF47413">
    <property type="entry name" value="lambda repressor-like DNA-binding domains"/>
    <property type="match status" value="1"/>
</dbReference>
<evidence type="ECO:0000313" key="3">
    <source>
        <dbReference type="Proteomes" id="UP000824139"/>
    </source>
</evidence>
<dbReference type="PROSITE" id="PS50943">
    <property type="entry name" value="HTH_CROC1"/>
    <property type="match status" value="1"/>
</dbReference>
<dbReference type="SMART" id="SM00530">
    <property type="entry name" value="HTH_XRE"/>
    <property type="match status" value="1"/>
</dbReference>